<organism evidence="1 2">
    <name type="scientific">Panagrolaimus sp. JU765</name>
    <dbReference type="NCBI Taxonomy" id="591449"/>
    <lineage>
        <taxon>Eukaryota</taxon>
        <taxon>Metazoa</taxon>
        <taxon>Ecdysozoa</taxon>
        <taxon>Nematoda</taxon>
        <taxon>Chromadorea</taxon>
        <taxon>Rhabditida</taxon>
        <taxon>Tylenchina</taxon>
        <taxon>Panagrolaimomorpha</taxon>
        <taxon>Panagrolaimoidea</taxon>
        <taxon>Panagrolaimidae</taxon>
        <taxon>Panagrolaimus</taxon>
    </lineage>
</organism>
<evidence type="ECO:0000313" key="2">
    <source>
        <dbReference type="WBParaSite" id="JU765_v2.g7626.t1"/>
    </source>
</evidence>
<sequence>MIRTFADFADDAFRNFTDFWIGGQLTNVNSALIWLWKWHDSIMKYNDWAPGEPYGNKKCVSVSLAKAWWTSNDCNLTKPYVCRIPAHVLVCEDGWTFLEKTKMCYKMFADLSGISFPSASELCQKQNANMVSIHNDEENTLVGKLTSLGKVLDTSTVTLWIGLNYNITWTWTDGTPYDYQAWGQYDPNNIGSQNCVNFYPEGASESGYNSYIMKWDTSYCGDRFQRTVCKKQAKIVPIFQNP</sequence>
<evidence type="ECO:0000313" key="1">
    <source>
        <dbReference type="Proteomes" id="UP000887576"/>
    </source>
</evidence>
<dbReference type="WBParaSite" id="JU765_v2.g7626.t1">
    <property type="protein sequence ID" value="JU765_v2.g7626.t1"/>
    <property type="gene ID" value="JU765_v2.g7626"/>
</dbReference>
<accession>A0AC34RJV4</accession>
<dbReference type="Proteomes" id="UP000887576">
    <property type="component" value="Unplaced"/>
</dbReference>
<protein>
    <submittedName>
        <fullName evidence="2">C-type lectin domain-containing protein</fullName>
    </submittedName>
</protein>
<proteinExistence type="predicted"/>
<reference evidence="2" key="1">
    <citation type="submission" date="2022-11" db="UniProtKB">
        <authorList>
            <consortium name="WormBaseParasite"/>
        </authorList>
    </citation>
    <scope>IDENTIFICATION</scope>
</reference>
<name>A0AC34RJV4_9BILA</name>